<dbReference type="PANTHER" id="PTHR45902:SF1">
    <property type="entry name" value="LATROPHILIN RECEPTOR-LIKE PROTEIN A"/>
    <property type="match status" value="1"/>
</dbReference>
<evidence type="ECO:0000256" key="1">
    <source>
        <dbReference type="SAM" id="SignalP"/>
    </source>
</evidence>
<keyword evidence="3" id="KW-1185">Reference proteome</keyword>
<keyword evidence="1" id="KW-0732">Signal</keyword>
<accession>A0A9X0D049</accession>
<name>A0A9X0D049_9CNID</name>
<evidence type="ECO:0000313" key="3">
    <source>
        <dbReference type="Proteomes" id="UP001163046"/>
    </source>
</evidence>
<feature type="chain" id="PRO_5040962387" evidence="1">
    <location>
        <begin position="24"/>
        <end position="425"/>
    </location>
</feature>
<protein>
    <submittedName>
        <fullName evidence="2">Uncharacterized protein</fullName>
    </submittedName>
</protein>
<dbReference type="Proteomes" id="UP001163046">
    <property type="component" value="Unassembled WGS sequence"/>
</dbReference>
<dbReference type="AlphaFoldDB" id="A0A9X0D049"/>
<dbReference type="OrthoDB" id="98591at2759"/>
<reference evidence="2" key="1">
    <citation type="submission" date="2023-01" db="EMBL/GenBank/DDBJ databases">
        <title>Genome assembly of the deep-sea coral Lophelia pertusa.</title>
        <authorList>
            <person name="Herrera S."/>
            <person name="Cordes E."/>
        </authorList>
    </citation>
    <scope>NUCLEOTIDE SEQUENCE</scope>
    <source>
        <strain evidence="2">USNM1676648</strain>
        <tissue evidence="2">Polyp</tissue>
    </source>
</reference>
<comment type="caution">
    <text evidence="2">The sequence shown here is derived from an EMBL/GenBank/DDBJ whole genome shotgun (WGS) entry which is preliminary data.</text>
</comment>
<dbReference type="InterPro" id="IPR036024">
    <property type="entry name" value="Somatomedin_B-like_dom_sf"/>
</dbReference>
<dbReference type="SUPFAM" id="SSF90188">
    <property type="entry name" value="Somatomedin B domain"/>
    <property type="match status" value="1"/>
</dbReference>
<dbReference type="EMBL" id="MU825974">
    <property type="protein sequence ID" value="KAJ7381881.1"/>
    <property type="molecule type" value="Genomic_DNA"/>
</dbReference>
<evidence type="ECO:0000313" key="2">
    <source>
        <dbReference type="EMBL" id="KAJ7381881.1"/>
    </source>
</evidence>
<proteinExistence type="predicted"/>
<sequence length="425" mass="47718">MGKLSLYFVAILVGFGLFNGGGGDWDKLVTFPGLCQPFQENQTALCSELQTLVQDYGEKKICNTSSASCDPDAQFPPYRPNRNDSDWGLCYCDQLCKEIGDCCVDYDIWNKPDATNSKTKPVIRSCRKTPSFNSKQILQGYIMIGSCPSSWKNAETAHACMSTNYSADPVVGVPVLDMTTNVTYANIYCAMCHGKSRDLHLWSIRIVRWRGQVPTLKDIGSTHVPWDVVPVGEVIPEKCLVTPSEASTEPDTKIKQLCRSYANVIDAKDVEESKNPHCGLLTNPNVLINRTFRCYRSPRLPPRLPSMLFVFSIHAKTVMHGSRIVHVESNCTFNEVYDPFQGRCLPVHSGPSNSNNTNTTYQCQGPRFPSHEFFIFSNNSVLIIPHGKLYNNDSYILVNKTMIMCSNISCNYTSRNYTRSNYPKK</sequence>
<feature type="signal peptide" evidence="1">
    <location>
        <begin position="1"/>
        <end position="23"/>
    </location>
</feature>
<dbReference type="PANTHER" id="PTHR45902">
    <property type="entry name" value="LATROPHILIN RECEPTOR-LIKE PROTEIN A"/>
    <property type="match status" value="1"/>
</dbReference>
<organism evidence="2 3">
    <name type="scientific">Desmophyllum pertusum</name>
    <dbReference type="NCBI Taxonomy" id="174260"/>
    <lineage>
        <taxon>Eukaryota</taxon>
        <taxon>Metazoa</taxon>
        <taxon>Cnidaria</taxon>
        <taxon>Anthozoa</taxon>
        <taxon>Hexacorallia</taxon>
        <taxon>Scleractinia</taxon>
        <taxon>Caryophylliina</taxon>
        <taxon>Caryophylliidae</taxon>
        <taxon>Desmophyllum</taxon>
    </lineage>
</organism>
<gene>
    <name evidence="2" type="ORF">OS493_038514</name>
</gene>
<dbReference type="InterPro" id="IPR053231">
    <property type="entry name" value="GPCR_LN-TM7"/>
</dbReference>